<evidence type="ECO:0000256" key="2">
    <source>
        <dbReference type="ARBA" id="ARBA00011322"/>
    </source>
</evidence>
<dbReference type="Gene3D" id="1.10.287.510">
    <property type="entry name" value="Helix hairpin bin"/>
    <property type="match status" value="1"/>
</dbReference>
<comment type="similarity">
    <text evidence="1">Belongs to the SMC family. SbcC subfamily.</text>
</comment>
<evidence type="ECO:0000256" key="4">
    <source>
        <dbReference type="SAM" id="Coils"/>
    </source>
</evidence>
<evidence type="ECO:0000313" key="6">
    <source>
        <dbReference type="EMBL" id="MBC5726806.1"/>
    </source>
</evidence>
<dbReference type="Pfam" id="PF13476">
    <property type="entry name" value="AAA_23"/>
    <property type="match status" value="1"/>
</dbReference>
<evidence type="ECO:0000313" key="7">
    <source>
        <dbReference type="Proteomes" id="UP000606499"/>
    </source>
</evidence>
<reference evidence="6" key="1">
    <citation type="submission" date="2020-08" db="EMBL/GenBank/DDBJ databases">
        <title>Genome public.</title>
        <authorList>
            <person name="Liu C."/>
            <person name="Sun Q."/>
        </authorList>
    </citation>
    <scope>NUCLEOTIDE SEQUENCE</scope>
    <source>
        <strain evidence="6">NSJ-28</strain>
    </source>
</reference>
<organism evidence="6 7">
    <name type="scientific">Agathobaculum faecis</name>
    <dbReference type="NCBI Taxonomy" id="2763013"/>
    <lineage>
        <taxon>Bacteria</taxon>
        <taxon>Bacillati</taxon>
        <taxon>Bacillota</taxon>
        <taxon>Clostridia</taxon>
        <taxon>Eubacteriales</taxon>
        <taxon>Butyricicoccaceae</taxon>
        <taxon>Agathobaculum</taxon>
    </lineage>
</organism>
<feature type="coiled-coil region" evidence="4">
    <location>
        <begin position="450"/>
        <end position="522"/>
    </location>
</feature>
<keyword evidence="7" id="KW-1185">Reference proteome</keyword>
<dbReference type="Proteomes" id="UP000606499">
    <property type="component" value="Unassembled WGS sequence"/>
</dbReference>
<evidence type="ECO:0000256" key="3">
    <source>
        <dbReference type="ARBA" id="ARBA00013368"/>
    </source>
</evidence>
<dbReference type="SUPFAM" id="SSF75712">
    <property type="entry name" value="Rad50 coiled-coil Zn hook"/>
    <property type="match status" value="1"/>
</dbReference>
<dbReference type="EMBL" id="JACOPL010000031">
    <property type="protein sequence ID" value="MBC5726806.1"/>
    <property type="molecule type" value="Genomic_DNA"/>
</dbReference>
<proteinExistence type="inferred from homology"/>
<keyword evidence="4" id="KW-0175">Coiled coil</keyword>
<comment type="caution">
    <text evidence="6">The sequence shown here is derived from an EMBL/GenBank/DDBJ whole genome shotgun (WGS) entry which is preliminary data.</text>
</comment>
<dbReference type="GO" id="GO:0016887">
    <property type="term" value="F:ATP hydrolysis activity"/>
    <property type="evidence" value="ECO:0007669"/>
    <property type="project" value="InterPro"/>
</dbReference>
<dbReference type="SUPFAM" id="SSF52540">
    <property type="entry name" value="P-loop containing nucleoside triphosphate hydrolases"/>
    <property type="match status" value="1"/>
</dbReference>
<protein>
    <recommendedName>
        <fullName evidence="3">Nuclease SbcCD subunit C</fullName>
    </recommendedName>
</protein>
<dbReference type="PANTHER" id="PTHR32114">
    <property type="entry name" value="ABC TRANSPORTER ABCH.3"/>
    <property type="match status" value="1"/>
</dbReference>
<dbReference type="InterPro" id="IPR038729">
    <property type="entry name" value="Rad50/SbcC_AAA"/>
</dbReference>
<dbReference type="PANTHER" id="PTHR32114:SF2">
    <property type="entry name" value="ABC TRANSPORTER ABCH.3"/>
    <property type="match status" value="1"/>
</dbReference>
<gene>
    <name evidence="6" type="ORF">H8S45_15285</name>
</gene>
<dbReference type="RefSeq" id="WP_186950500.1">
    <property type="nucleotide sequence ID" value="NZ_JACOPL010000031.1"/>
</dbReference>
<dbReference type="InterPro" id="IPR027417">
    <property type="entry name" value="P-loop_NTPase"/>
</dbReference>
<dbReference type="GO" id="GO:0006302">
    <property type="term" value="P:double-strand break repair"/>
    <property type="evidence" value="ECO:0007669"/>
    <property type="project" value="InterPro"/>
</dbReference>
<dbReference type="AlphaFoldDB" id="A0A923LWR3"/>
<dbReference type="Gene3D" id="3.40.50.300">
    <property type="entry name" value="P-loop containing nucleotide triphosphate hydrolases"/>
    <property type="match status" value="1"/>
</dbReference>
<feature type="coiled-coil region" evidence="4">
    <location>
        <begin position="387"/>
        <end position="414"/>
    </location>
</feature>
<evidence type="ECO:0000256" key="1">
    <source>
        <dbReference type="ARBA" id="ARBA00006930"/>
    </source>
</evidence>
<feature type="domain" description="Rad50/SbcC-type AAA" evidence="5">
    <location>
        <begin position="7"/>
        <end position="326"/>
    </location>
</feature>
<sequence length="636" mass="72109">MDIEIRSLDISNFKGIRSLHLDFHSGVNSLYGDNATGKSTVYDALTWLLFGKDSHGSGTFSVKPIDLPAGVTPEVTAVLSVNGEVLKLRKTLREKWEKHRGSAEARYAGDKRDYFIDDVPRKENEYKRIISDYIDEEHFKLLTSVYAFARDMHWKDRRALLAEVCGLPDDRTLLAGAPQFAELAEKAGRRTVDDYKAALMAQRKGANASLNALPIRIDECERMAAELSGLPFESARQHAEMLRKDRVRVQTELVKLDGDALTVQAENERDALANKLRGLENENRAHRDSQYVPAEDDTAALMHADEQAREALDQAKRIQSDLQQRIADGNTRLEDYRIRWRAIDKEQFAGGTCPTCGQDLPAAELEAAKQRFETSKQDRKNGLLEDSKLLKADIASMQARLQEVEASLPSLQATADQTARALADYTPPAAPVIEDLPDYRRRKDAIGRAMDDCNRRIERLRTDKQAERDRLENEYKEITAQLLENDTMLAKEQTLADTRRRVTELREEQRRAAAEVEETDRMIELCEEFARFRVQSVEQSVNSHFRLARFRLYSEQVNGGLMDCCDVTVGNVPYADLNNAMQINVGLDIIETLSQHYDRHVPLFIDNAESVTKLQNAGTQVVRLVVSAEDKELRLE</sequence>
<feature type="coiled-coil region" evidence="4">
    <location>
        <begin position="262"/>
        <end position="325"/>
    </location>
</feature>
<evidence type="ECO:0000259" key="5">
    <source>
        <dbReference type="Pfam" id="PF13476"/>
    </source>
</evidence>
<accession>A0A923LWR3</accession>
<name>A0A923LWR3_9FIRM</name>
<comment type="subunit">
    <text evidence="2">Heterodimer of SbcC and SbcD.</text>
</comment>